<evidence type="ECO:0000313" key="8">
    <source>
        <dbReference type="Proteomes" id="UP000035199"/>
    </source>
</evidence>
<dbReference type="GO" id="GO:0046677">
    <property type="term" value="P:response to antibiotic"/>
    <property type="evidence" value="ECO:0007669"/>
    <property type="project" value="UniProtKB-KW"/>
</dbReference>
<dbReference type="InterPro" id="IPR003439">
    <property type="entry name" value="ABC_transporter-like_ATP-bd"/>
</dbReference>
<feature type="domain" description="ABC transporter" evidence="6">
    <location>
        <begin position="7"/>
        <end position="234"/>
    </location>
</feature>
<dbReference type="PATRIC" id="fig|571915.4.peg.333"/>
<comment type="subcellular location">
    <subcellularLocation>
        <location evidence="1">Cell membrane</location>
        <topology evidence="1">Peripheral membrane protein</topology>
    </subcellularLocation>
</comment>
<dbReference type="Gene3D" id="3.40.50.300">
    <property type="entry name" value="P-loop containing nucleotide triphosphate hydrolases"/>
    <property type="match status" value="1"/>
</dbReference>
<dbReference type="InterPro" id="IPR017871">
    <property type="entry name" value="ABC_transporter-like_CS"/>
</dbReference>
<proteinExistence type="predicted"/>
<name>A0A0G3GU77_9CORY</name>
<dbReference type="InterPro" id="IPR003593">
    <property type="entry name" value="AAA+_ATPase"/>
</dbReference>
<keyword evidence="5" id="KW-0046">Antibiotic resistance</keyword>
<keyword evidence="2" id="KW-0813">Transport</keyword>
<dbReference type="GO" id="GO:0005524">
    <property type="term" value="F:ATP binding"/>
    <property type="evidence" value="ECO:0007669"/>
    <property type="project" value="UniProtKB-KW"/>
</dbReference>
<dbReference type="AlphaFoldDB" id="A0A0G3GU77"/>
<dbReference type="PROSITE" id="PS50893">
    <property type="entry name" value="ABC_TRANSPORTER_2"/>
    <property type="match status" value="1"/>
</dbReference>
<dbReference type="Pfam" id="PF00005">
    <property type="entry name" value="ABC_tran"/>
    <property type="match status" value="1"/>
</dbReference>
<evidence type="ECO:0000313" key="7">
    <source>
        <dbReference type="EMBL" id="AKK04669.1"/>
    </source>
</evidence>
<dbReference type="InterPro" id="IPR027417">
    <property type="entry name" value="P-loop_NTPase"/>
</dbReference>
<reference evidence="8" key="2">
    <citation type="submission" date="2015-05" db="EMBL/GenBank/DDBJ databases">
        <title>Complete genome sequence of Corynebacterium mustelae DSM 45274, isolated from various tissues of a male ferret with lethal sepsis.</title>
        <authorList>
            <person name="Ruckert C."/>
            <person name="Albersmeier A."/>
            <person name="Winkler A."/>
            <person name="Tauch A."/>
        </authorList>
    </citation>
    <scope>NUCLEOTIDE SEQUENCE [LARGE SCALE GENOMIC DNA]</scope>
    <source>
        <strain evidence="8">DSM 45274</strain>
    </source>
</reference>
<evidence type="ECO:0000256" key="2">
    <source>
        <dbReference type="ARBA" id="ARBA00022448"/>
    </source>
</evidence>
<dbReference type="PANTHER" id="PTHR42711">
    <property type="entry name" value="ABC TRANSPORTER ATP-BINDING PROTEIN"/>
    <property type="match status" value="1"/>
</dbReference>
<dbReference type="PANTHER" id="PTHR42711:SF17">
    <property type="entry name" value="ABC TRANSPORTER ATP-BINDING PROTEIN"/>
    <property type="match status" value="1"/>
</dbReference>
<dbReference type="KEGG" id="cmv:CMUST_01600"/>
<dbReference type="RefSeq" id="WP_052844467.1">
    <property type="nucleotide sequence ID" value="NZ_CP011542.1"/>
</dbReference>
<sequence>MTDSGVICLDSVSKTYPSSSEPAVSGLSFSVQANEIVCILGPNGSGKTTTIEMISGLLSPSSGRVTTLGVDPVKDRDTIRANVAVQPQHASLFENQTALEIVTFWRSLYSKGYDPTDVLGQLGLLECRNVRVSNLSGGQRQRVLLALALVSKPSMLILDEPSTGLDLNAKHELWNAIRLARENGATVLLSTHDMEEAEALNDKVALFSKGRLVAFDSSTTLISNHSATRVITAKLPNNIDPSQLSHLNNYGADVSCEIDSDGVANLKIKTSDSDSCFKALSNLHAFDIRINDTGLSGVFQKLTGSEWSNFDGDGIES</sequence>
<protein>
    <submittedName>
        <fullName evidence="7">ABC-type multidrug transport system, ATPase component</fullName>
    </submittedName>
</protein>
<dbReference type="InterPro" id="IPR050763">
    <property type="entry name" value="ABC_transporter_ATP-binding"/>
</dbReference>
<dbReference type="GO" id="GO:0016887">
    <property type="term" value="F:ATP hydrolysis activity"/>
    <property type="evidence" value="ECO:0007669"/>
    <property type="project" value="InterPro"/>
</dbReference>
<evidence type="ECO:0000256" key="5">
    <source>
        <dbReference type="ARBA" id="ARBA00023251"/>
    </source>
</evidence>
<dbReference type="GO" id="GO:0005886">
    <property type="term" value="C:plasma membrane"/>
    <property type="evidence" value="ECO:0007669"/>
    <property type="project" value="UniProtKB-SubCell"/>
</dbReference>
<evidence type="ECO:0000259" key="6">
    <source>
        <dbReference type="PROSITE" id="PS50893"/>
    </source>
</evidence>
<evidence type="ECO:0000256" key="3">
    <source>
        <dbReference type="ARBA" id="ARBA00022741"/>
    </source>
</evidence>
<keyword evidence="4" id="KW-0067">ATP-binding</keyword>
<organism evidence="7 8">
    <name type="scientific">Corynebacterium mustelae</name>
    <dbReference type="NCBI Taxonomy" id="571915"/>
    <lineage>
        <taxon>Bacteria</taxon>
        <taxon>Bacillati</taxon>
        <taxon>Actinomycetota</taxon>
        <taxon>Actinomycetes</taxon>
        <taxon>Mycobacteriales</taxon>
        <taxon>Corynebacteriaceae</taxon>
        <taxon>Corynebacterium</taxon>
    </lineage>
</organism>
<dbReference type="OrthoDB" id="9804819at2"/>
<dbReference type="STRING" id="571915.CMUST_01600"/>
<accession>A0A0G3GU77</accession>
<reference evidence="7 8" key="1">
    <citation type="journal article" date="2015" name="Genome Announc.">
        <title>Complete Genome Sequence of the Type Strain Corynebacterium mustelae DSM 45274, Isolated from Various Tissues of a Male Ferret with Lethal Sepsis.</title>
        <authorList>
            <person name="Ruckert C."/>
            <person name="Eimer J."/>
            <person name="Winkler A."/>
            <person name="Tauch A."/>
        </authorList>
    </citation>
    <scope>NUCLEOTIDE SEQUENCE [LARGE SCALE GENOMIC DNA]</scope>
    <source>
        <strain evidence="7 8">DSM 45274</strain>
    </source>
</reference>
<dbReference type="PROSITE" id="PS00211">
    <property type="entry name" value="ABC_TRANSPORTER_1"/>
    <property type="match status" value="1"/>
</dbReference>
<dbReference type="EMBL" id="CP011542">
    <property type="protein sequence ID" value="AKK04669.1"/>
    <property type="molecule type" value="Genomic_DNA"/>
</dbReference>
<dbReference type="Proteomes" id="UP000035199">
    <property type="component" value="Chromosome"/>
</dbReference>
<keyword evidence="3" id="KW-0547">Nucleotide-binding</keyword>
<keyword evidence="8" id="KW-1185">Reference proteome</keyword>
<evidence type="ECO:0000256" key="1">
    <source>
        <dbReference type="ARBA" id="ARBA00004202"/>
    </source>
</evidence>
<dbReference type="SMART" id="SM00382">
    <property type="entry name" value="AAA"/>
    <property type="match status" value="1"/>
</dbReference>
<dbReference type="SUPFAM" id="SSF52540">
    <property type="entry name" value="P-loop containing nucleoside triphosphate hydrolases"/>
    <property type="match status" value="1"/>
</dbReference>
<evidence type="ECO:0000256" key="4">
    <source>
        <dbReference type="ARBA" id="ARBA00022840"/>
    </source>
</evidence>
<dbReference type="CDD" id="cd03263">
    <property type="entry name" value="ABC_subfamily_A"/>
    <property type="match status" value="1"/>
</dbReference>
<gene>
    <name evidence="7" type="ORF">CMUST_01600</name>
</gene>